<evidence type="ECO:0000259" key="6">
    <source>
        <dbReference type="PROSITE" id="PS50054"/>
    </source>
</evidence>
<dbReference type="InterPro" id="IPR029021">
    <property type="entry name" value="Prot-tyrosine_phosphatase-like"/>
</dbReference>
<dbReference type="PROSITE" id="PS00383">
    <property type="entry name" value="TYR_PHOSPHATASE_1"/>
    <property type="match status" value="1"/>
</dbReference>
<keyword evidence="2" id="KW-0378">Hydrolase</keyword>
<dbReference type="Gene3D" id="3.90.190.10">
    <property type="entry name" value="Protein tyrosine phosphatase superfamily"/>
    <property type="match status" value="1"/>
</dbReference>
<comment type="catalytic activity">
    <reaction evidence="4">
        <text>O-phospho-L-seryl-[protein] + H2O = L-seryl-[protein] + phosphate</text>
        <dbReference type="Rhea" id="RHEA:20629"/>
        <dbReference type="Rhea" id="RHEA-COMP:9863"/>
        <dbReference type="Rhea" id="RHEA-COMP:11604"/>
        <dbReference type="ChEBI" id="CHEBI:15377"/>
        <dbReference type="ChEBI" id="CHEBI:29999"/>
        <dbReference type="ChEBI" id="CHEBI:43474"/>
        <dbReference type="ChEBI" id="CHEBI:83421"/>
        <dbReference type="EC" id="3.1.3.16"/>
    </reaction>
</comment>
<dbReference type="PROSITE" id="PS50054">
    <property type="entry name" value="TYR_PHOSPHATASE_DUAL"/>
    <property type="match status" value="1"/>
</dbReference>
<dbReference type="CDD" id="cd14498">
    <property type="entry name" value="DSP"/>
    <property type="match status" value="1"/>
</dbReference>
<feature type="domain" description="Tyrosine specific protein phosphatases" evidence="7">
    <location>
        <begin position="70"/>
        <end position="128"/>
    </location>
</feature>
<sequence>MNITKINNNIYLGGLYNYNINELKNFLSNNNIKCIITIWNLERLDIKKLNINENDYLYIYADDTTNEIIMNYFDITNDFIISKINEGKKILIHCYAGISRSATIVINYIMNKYDIDFNSAKLLVQDKRKINPNDSFVYQLKLYNINKNIKNNILFILYIIKIFNNGILYT</sequence>
<comment type="catalytic activity">
    <reaction evidence="5">
        <text>O-phospho-L-threonyl-[protein] + H2O = L-threonyl-[protein] + phosphate</text>
        <dbReference type="Rhea" id="RHEA:47004"/>
        <dbReference type="Rhea" id="RHEA-COMP:11060"/>
        <dbReference type="Rhea" id="RHEA-COMP:11605"/>
        <dbReference type="ChEBI" id="CHEBI:15377"/>
        <dbReference type="ChEBI" id="CHEBI:30013"/>
        <dbReference type="ChEBI" id="CHEBI:43474"/>
        <dbReference type="ChEBI" id="CHEBI:61977"/>
        <dbReference type="EC" id="3.1.3.16"/>
    </reaction>
</comment>
<dbReference type="EMBL" id="HF679133">
    <property type="protein sequence ID" value="CCU56004.1"/>
    <property type="molecule type" value="Genomic_DNA"/>
</dbReference>
<evidence type="ECO:0000256" key="4">
    <source>
        <dbReference type="ARBA" id="ARBA00047761"/>
    </source>
</evidence>
<evidence type="ECO:0000259" key="7">
    <source>
        <dbReference type="PROSITE" id="PS50056"/>
    </source>
</evidence>
<dbReference type="Proteomes" id="UP000792374">
    <property type="component" value="Genome"/>
</dbReference>
<reference evidence="8" key="1">
    <citation type="journal article" date="2013" name="J. Virol.">
        <title>New Insights into the Evolution of Entomopoxvirinae from the Complete Genome Sequences of Four Entomopoxviruses Infecting Adoxophyes honmai, Choristoneura biennis, Choristoneura rosaceana, and Mythimna separata.</title>
        <authorList>
            <person name="Theze J."/>
            <person name="Takatsuka J."/>
            <person name="Li Z."/>
            <person name="Gallais J."/>
            <person name="Doucet D."/>
            <person name="Arif B."/>
            <person name="Nakai M."/>
            <person name="Herniou E.A."/>
        </authorList>
    </citation>
    <scope>NUCLEOTIDE SEQUENCE</scope>
</reference>
<keyword evidence="9" id="KW-1185">Reference proteome</keyword>
<dbReference type="PANTHER" id="PTHR45948">
    <property type="entry name" value="DUAL SPECIFICITY PROTEIN PHOSPHATASE DDB_G0269404-RELATED"/>
    <property type="match status" value="1"/>
</dbReference>
<gene>
    <name evidence="8" type="ORF">CHREV_102</name>
</gene>
<dbReference type="InterPro" id="IPR000340">
    <property type="entry name" value="Dual-sp_phosphatase_cat-dom"/>
</dbReference>
<protein>
    <submittedName>
        <fullName evidence="8">Protein tyrosine phosphatase 2</fullName>
    </submittedName>
</protein>
<dbReference type="GeneID" id="15613427"/>
<evidence type="ECO:0000256" key="3">
    <source>
        <dbReference type="ARBA" id="ARBA00022912"/>
    </source>
</evidence>
<dbReference type="InterPro" id="IPR020422">
    <property type="entry name" value="TYR_PHOSPHATASE_DUAL_dom"/>
</dbReference>
<feature type="domain" description="Tyrosine-protein phosphatase" evidence="6">
    <location>
        <begin position="2"/>
        <end position="149"/>
    </location>
</feature>
<keyword evidence="3" id="KW-0904">Protein phosphatase</keyword>
<name>A0ABM9QKE3_9POXV</name>
<dbReference type="SMART" id="SM00195">
    <property type="entry name" value="DSPc"/>
    <property type="match status" value="1"/>
</dbReference>
<dbReference type="InterPro" id="IPR016130">
    <property type="entry name" value="Tyr_Pase_AS"/>
</dbReference>
<dbReference type="RefSeq" id="YP_008004506.1">
    <property type="nucleotide sequence ID" value="NC_021249.1"/>
</dbReference>
<comment type="similarity">
    <text evidence="1">Belongs to the protein-tyrosine phosphatase family. Non-receptor class dual specificity subfamily.</text>
</comment>
<evidence type="ECO:0000256" key="1">
    <source>
        <dbReference type="ARBA" id="ARBA00008601"/>
    </source>
</evidence>
<dbReference type="PROSITE" id="PS50056">
    <property type="entry name" value="TYR_PHOSPHATASE_2"/>
    <property type="match status" value="1"/>
</dbReference>
<dbReference type="SUPFAM" id="SSF52799">
    <property type="entry name" value="(Phosphotyrosine protein) phosphatases II"/>
    <property type="match status" value="1"/>
</dbReference>
<organism evidence="8 9">
    <name type="scientific">Choristoneura rosaceana entomopoxvirus 'L'</name>
    <dbReference type="NCBI Taxonomy" id="1293539"/>
    <lineage>
        <taxon>Viruses</taxon>
        <taxon>Varidnaviria</taxon>
        <taxon>Bamfordvirae</taxon>
        <taxon>Nucleocytoviricota</taxon>
        <taxon>Pokkesviricetes</taxon>
        <taxon>Chitovirales</taxon>
        <taxon>Poxviridae</taxon>
        <taxon>Entomopoxvirinae</taxon>
        <taxon>Betaentomopoxvirus</taxon>
        <taxon>Betaentomopoxvirus crosaceana</taxon>
        <taxon>Choristoneura rosaceana entomopoxvirus</taxon>
    </lineage>
</organism>
<evidence type="ECO:0000313" key="8">
    <source>
        <dbReference type="EMBL" id="CCU56004.1"/>
    </source>
</evidence>
<evidence type="ECO:0000256" key="2">
    <source>
        <dbReference type="ARBA" id="ARBA00022801"/>
    </source>
</evidence>
<evidence type="ECO:0000256" key="5">
    <source>
        <dbReference type="ARBA" id="ARBA00048336"/>
    </source>
</evidence>
<accession>A0ABM9QKE3</accession>
<dbReference type="PANTHER" id="PTHR45948:SF2">
    <property type="entry name" value="DUAL SPECIFICITY PROTEIN PHOSPHATASE"/>
    <property type="match status" value="1"/>
</dbReference>
<proteinExistence type="inferred from homology"/>
<dbReference type="Pfam" id="PF00782">
    <property type="entry name" value="DSPc"/>
    <property type="match status" value="1"/>
</dbReference>
<evidence type="ECO:0000313" key="9">
    <source>
        <dbReference type="Proteomes" id="UP000792374"/>
    </source>
</evidence>
<dbReference type="InterPro" id="IPR000387">
    <property type="entry name" value="Tyr_Pase_dom"/>
</dbReference>